<reference evidence="1 2" key="1">
    <citation type="journal article" date="2008" name="Nature">
        <title>The genome of Laccaria bicolor provides insights into mycorrhizal symbiosis.</title>
        <authorList>
            <person name="Martin F."/>
            <person name="Aerts A."/>
            <person name="Ahren D."/>
            <person name="Brun A."/>
            <person name="Danchin E.G.J."/>
            <person name="Duchaussoy F."/>
            <person name="Gibon J."/>
            <person name="Kohler A."/>
            <person name="Lindquist E."/>
            <person name="Pereda V."/>
            <person name="Salamov A."/>
            <person name="Shapiro H.J."/>
            <person name="Wuyts J."/>
            <person name="Blaudez D."/>
            <person name="Buee M."/>
            <person name="Brokstein P."/>
            <person name="Canbaeck B."/>
            <person name="Cohen D."/>
            <person name="Courty P.E."/>
            <person name="Coutinho P.M."/>
            <person name="Delaruelle C."/>
            <person name="Detter J.C."/>
            <person name="Deveau A."/>
            <person name="DiFazio S."/>
            <person name="Duplessis S."/>
            <person name="Fraissinet-Tachet L."/>
            <person name="Lucic E."/>
            <person name="Frey-Klett P."/>
            <person name="Fourrey C."/>
            <person name="Feussner I."/>
            <person name="Gay G."/>
            <person name="Grimwood J."/>
            <person name="Hoegger P.J."/>
            <person name="Jain P."/>
            <person name="Kilaru S."/>
            <person name="Labbe J."/>
            <person name="Lin Y.C."/>
            <person name="Legue V."/>
            <person name="Le Tacon F."/>
            <person name="Marmeisse R."/>
            <person name="Melayah D."/>
            <person name="Montanini B."/>
            <person name="Muratet M."/>
            <person name="Nehls U."/>
            <person name="Niculita-Hirzel H."/>
            <person name="Oudot-Le Secq M.P."/>
            <person name="Peter M."/>
            <person name="Quesneville H."/>
            <person name="Rajashekar B."/>
            <person name="Reich M."/>
            <person name="Rouhier N."/>
            <person name="Schmutz J."/>
            <person name="Yin T."/>
            <person name="Chalot M."/>
            <person name="Henrissat B."/>
            <person name="Kuees U."/>
            <person name="Lucas S."/>
            <person name="Van de Peer Y."/>
            <person name="Podila G.K."/>
            <person name="Polle A."/>
            <person name="Pukkila P.J."/>
            <person name="Richardson P.M."/>
            <person name="Rouze P."/>
            <person name="Sanders I.R."/>
            <person name="Stajich J.E."/>
            <person name="Tunlid A."/>
            <person name="Tuskan G."/>
            <person name="Grigoriev I.V."/>
        </authorList>
    </citation>
    <scope>NUCLEOTIDE SEQUENCE [LARGE SCALE GENOMIC DNA]</scope>
    <source>
        <strain evidence="2">S238N-H82 / ATCC MYA-4686</strain>
    </source>
</reference>
<protein>
    <submittedName>
        <fullName evidence="1">Predicted protein</fullName>
    </submittedName>
</protein>
<keyword evidence="2" id="KW-1185">Reference proteome</keyword>
<dbReference type="KEGG" id="lbc:LACBIDRAFT_309826"/>
<evidence type="ECO:0000313" key="1">
    <source>
        <dbReference type="EMBL" id="EDR02217.1"/>
    </source>
</evidence>
<organism evidence="2">
    <name type="scientific">Laccaria bicolor (strain S238N-H82 / ATCC MYA-4686)</name>
    <name type="common">Bicoloured deceiver</name>
    <name type="synonym">Laccaria laccata var. bicolor</name>
    <dbReference type="NCBI Taxonomy" id="486041"/>
    <lineage>
        <taxon>Eukaryota</taxon>
        <taxon>Fungi</taxon>
        <taxon>Dikarya</taxon>
        <taxon>Basidiomycota</taxon>
        <taxon>Agaricomycotina</taxon>
        <taxon>Agaricomycetes</taxon>
        <taxon>Agaricomycetidae</taxon>
        <taxon>Agaricales</taxon>
        <taxon>Agaricineae</taxon>
        <taxon>Hydnangiaceae</taxon>
        <taxon>Laccaria</taxon>
    </lineage>
</organism>
<name>B0DT54_LACBS</name>
<dbReference type="EMBL" id="DS547132">
    <property type="protein sequence ID" value="EDR02217.1"/>
    <property type="molecule type" value="Genomic_DNA"/>
</dbReference>
<proteinExistence type="predicted"/>
<accession>B0DT54</accession>
<dbReference type="Proteomes" id="UP000001194">
    <property type="component" value="Unassembled WGS sequence"/>
</dbReference>
<sequence>MTSIARPRPSGLRAIFEYVFHKASTLLGPVAHFCRTSFSWKPMNWHKSGPLRKCNPCTAFLLMIGREVCISNRNPYNLGIQ</sequence>
<evidence type="ECO:0000313" key="2">
    <source>
        <dbReference type="Proteomes" id="UP000001194"/>
    </source>
</evidence>
<gene>
    <name evidence="1" type="ORF">LACBIDRAFT_309826</name>
</gene>
<dbReference type="RefSeq" id="XP_001887162.1">
    <property type="nucleotide sequence ID" value="XM_001887127.1"/>
</dbReference>
<dbReference type="HOGENOM" id="CLU_2574276_0_0_1"/>
<dbReference type="AlphaFoldDB" id="B0DT54"/>
<dbReference type="GeneID" id="6082841"/>
<dbReference type="InParanoid" id="B0DT54"/>